<protein>
    <submittedName>
        <fullName evidence="2">Uncharacterized protein</fullName>
    </submittedName>
</protein>
<reference evidence="2" key="2">
    <citation type="journal article" date="2015" name="Data Brief">
        <title>Shoot transcriptome of the giant reed, Arundo donax.</title>
        <authorList>
            <person name="Barrero R.A."/>
            <person name="Guerrero F.D."/>
            <person name="Moolhuijzen P."/>
            <person name="Goolsby J.A."/>
            <person name="Tidwell J."/>
            <person name="Bellgard S.E."/>
            <person name="Bellgard M.I."/>
        </authorList>
    </citation>
    <scope>NUCLEOTIDE SEQUENCE</scope>
    <source>
        <tissue evidence="2">Shoot tissue taken approximately 20 cm above the soil surface</tissue>
    </source>
</reference>
<keyword evidence="1" id="KW-0812">Transmembrane</keyword>
<accession>A0A0A9BLH0</accession>
<organism evidence="2">
    <name type="scientific">Arundo donax</name>
    <name type="common">Giant reed</name>
    <name type="synonym">Donax arundinaceus</name>
    <dbReference type="NCBI Taxonomy" id="35708"/>
    <lineage>
        <taxon>Eukaryota</taxon>
        <taxon>Viridiplantae</taxon>
        <taxon>Streptophyta</taxon>
        <taxon>Embryophyta</taxon>
        <taxon>Tracheophyta</taxon>
        <taxon>Spermatophyta</taxon>
        <taxon>Magnoliopsida</taxon>
        <taxon>Liliopsida</taxon>
        <taxon>Poales</taxon>
        <taxon>Poaceae</taxon>
        <taxon>PACMAD clade</taxon>
        <taxon>Arundinoideae</taxon>
        <taxon>Arundineae</taxon>
        <taxon>Arundo</taxon>
    </lineage>
</organism>
<keyword evidence="1" id="KW-1133">Transmembrane helix</keyword>
<dbReference type="EMBL" id="GBRH01233066">
    <property type="protein sequence ID" value="JAD64829.1"/>
    <property type="molecule type" value="Transcribed_RNA"/>
</dbReference>
<evidence type="ECO:0000256" key="1">
    <source>
        <dbReference type="SAM" id="Phobius"/>
    </source>
</evidence>
<reference evidence="2" key="1">
    <citation type="submission" date="2014-09" db="EMBL/GenBank/DDBJ databases">
        <authorList>
            <person name="Magalhaes I.L.F."/>
            <person name="Oliveira U."/>
            <person name="Santos F.R."/>
            <person name="Vidigal T.H.D.A."/>
            <person name="Brescovit A.D."/>
            <person name="Santos A.J."/>
        </authorList>
    </citation>
    <scope>NUCLEOTIDE SEQUENCE</scope>
    <source>
        <tissue evidence="2">Shoot tissue taken approximately 20 cm above the soil surface</tissue>
    </source>
</reference>
<proteinExistence type="predicted"/>
<dbReference type="AlphaFoldDB" id="A0A0A9BLH0"/>
<sequence length="41" mass="4912">MILFLVLSLISFYVIVLLIFNFCSYIVLKTNHLIFSFEIFH</sequence>
<evidence type="ECO:0000313" key="2">
    <source>
        <dbReference type="EMBL" id="JAD64829.1"/>
    </source>
</evidence>
<feature type="transmembrane region" description="Helical" evidence="1">
    <location>
        <begin position="6"/>
        <end position="28"/>
    </location>
</feature>
<keyword evidence="1" id="KW-0472">Membrane</keyword>
<name>A0A0A9BLH0_ARUDO</name>